<protein>
    <recommendedName>
        <fullName evidence="10">Peripheral-type benzodiazepine receptor</fullName>
    </recommendedName>
</protein>
<dbReference type="FunFam" id="1.20.1260.100:FF:000001">
    <property type="entry name" value="translocator protein 2"/>
    <property type="match status" value="1"/>
</dbReference>
<feature type="compositionally biased region" description="Basic and acidic residues" evidence="6">
    <location>
        <begin position="7"/>
        <end position="32"/>
    </location>
</feature>
<dbReference type="InterPro" id="IPR004307">
    <property type="entry name" value="TspO_MBR"/>
</dbReference>
<proteinExistence type="inferred from homology"/>
<evidence type="ECO:0000256" key="7">
    <source>
        <dbReference type="SAM" id="Phobius"/>
    </source>
</evidence>
<dbReference type="PANTHER" id="PTHR10057:SF0">
    <property type="entry name" value="TRANSLOCATOR PROTEIN"/>
    <property type="match status" value="1"/>
</dbReference>
<dbReference type="EMBL" id="AUSU01008583">
    <property type="protein sequence ID" value="EPS59171.1"/>
    <property type="molecule type" value="Genomic_DNA"/>
</dbReference>
<gene>
    <name evidence="8" type="ORF">M569_15639</name>
</gene>
<evidence type="ECO:0000256" key="3">
    <source>
        <dbReference type="ARBA" id="ARBA00022692"/>
    </source>
</evidence>
<evidence type="ECO:0000256" key="4">
    <source>
        <dbReference type="ARBA" id="ARBA00022989"/>
    </source>
</evidence>
<feature type="region of interest" description="Disordered" evidence="6">
    <location>
        <begin position="1"/>
        <end position="37"/>
    </location>
</feature>
<feature type="transmembrane region" description="Helical" evidence="7">
    <location>
        <begin position="78"/>
        <end position="100"/>
    </location>
</feature>
<feature type="transmembrane region" description="Helical" evidence="7">
    <location>
        <begin position="112"/>
        <end position="132"/>
    </location>
</feature>
<evidence type="ECO:0000256" key="6">
    <source>
        <dbReference type="SAM" id="MobiDB-lite"/>
    </source>
</evidence>
<dbReference type="Pfam" id="PF03073">
    <property type="entry name" value="TspO_MBR"/>
    <property type="match status" value="1"/>
</dbReference>
<keyword evidence="5 7" id="KW-0472">Membrane</keyword>
<keyword evidence="4 7" id="KW-1133">Transmembrane helix</keyword>
<dbReference type="AlphaFoldDB" id="S8C412"/>
<keyword evidence="3 7" id="KW-0812">Transmembrane</keyword>
<comment type="subcellular location">
    <subcellularLocation>
        <location evidence="1">Membrane</location>
        <topology evidence="1">Multi-pass membrane protein</topology>
    </subcellularLocation>
</comment>
<feature type="transmembrane region" description="Helical" evidence="7">
    <location>
        <begin position="169"/>
        <end position="186"/>
    </location>
</feature>
<sequence length="187" mass="20839">MASAEGLTHRPKQDQDRDRDQTEPPSEMDKKKPPAGRASRGLLSLTIAIALPLSLSLLDIVFVTRHRSLQKPFYFPPIWSLHLACLTAACFSGLSAWMVWADGGFHRRPAALGLWLGELLLSLVWYPVVFLAGASRVGLALCAALLVVLFLSSRMFWMMNPIAGDLVKPCFLWAFLLSVFNLRLLYV</sequence>
<keyword evidence="9" id="KW-1185">Reference proteome</keyword>
<feature type="transmembrane region" description="Helical" evidence="7">
    <location>
        <begin position="138"/>
        <end position="157"/>
    </location>
</feature>
<dbReference type="OrthoDB" id="8841220at2759"/>
<evidence type="ECO:0000256" key="2">
    <source>
        <dbReference type="ARBA" id="ARBA00007524"/>
    </source>
</evidence>
<evidence type="ECO:0000313" key="8">
    <source>
        <dbReference type="EMBL" id="EPS59171.1"/>
    </source>
</evidence>
<evidence type="ECO:0008006" key="10">
    <source>
        <dbReference type="Google" id="ProtNLM"/>
    </source>
</evidence>
<feature type="transmembrane region" description="Helical" evidence="7">
    <location>
        <begin position="38"/>
        <end position="58"/>
    </location>
</feature>
<evidence type="ECO:0000256" key="5">
    <source>
        <dbReference type="ARBA" id="ARBA00023136"/>
    </source>
</evidence>
<evidence type="ECO:0000256" key="1">
    <source>
        <dbReference type="ARBA" id="ARBA00004141"/>
    </source>
</evidence>
<organism evidence="8 9">
    <name type="scientific">Genlisea aurea</name>
    <dbReference type="NCBI Taxonomy" id="192259"/>
    <lineage>
        <taxon>Eukaryota</taxon>
        <taxon>Viridiplantae</taxon>
        <taxon>Streptophyta</taxon>
        <taxon>Embryophyta</taxon>
        <taxon>Tracheophyta</taxon>
        <taxon>Spermatophyta</taxon>
        <taxon>Magnoliopsida</taxon>
        <taxon>eudicotyledons</taxon>
        <taxon>Gunneridae</taxon>
        <taxon>Pentapetalae</taxon>
        <taxon>asterids</taxon>
        <taxon>lamiids</taxon>
        <taxon>Lamiales</taxon>
        <taxon>Lentibulariaceae</taxon>
        <taxon>Genlisea</taxon>
    </lineage>
</organism>
<dbReference type="Gene3D" id="1.20.1260.100">
    <property type="entry name" value="TspO/MBR protein"/>
    <property type="match status" value="1"/>
</dbReference>
<comment type="caution">
    <text evidence="8">The sequence shown here is derived from an EMBL/GenBank/DDBJ whole genome shotgun (WGS) entry which is preliminary data.</text>
</comment>
<dbReference type="CDD" id="cd15904">
    <property type="entry name" value="TSPO_MBR"/>
    <property type="match status" value="1"/>
</dbReference>
<comment type="similarity">
    <text evidence="2">Belongs to the TspO/BZRP family.</text>
</comment>
<dbReference type="PANTHER" id="PTHR10057">
    <property type="entry name" value="PERIPHERAL-TYPE BENZODIAZEPINE RECEPTOR"/>
    <property type="match status" value="1"/>
</dbReference>
<evidence type="ECO:0000313" key="9">
    <source>
        <dbReference type="Proteomes" id="UP000015453"/>
    </source>
</evidence>
<name>S8C412_9LAMI</name>
<reference evidence="8 9" key="1">
    <citation type="journal article" date="2013" name="BMC Genomics">
        <title>The miniature genome of a carnivorous plant Genlisea aurea contains a low number of genes and short non-coding sequences.</title>
        <authorList>
            <person name="Leushkin E.V."/>
            <person name="Sutormin R.A."/>
            <person name="Nabieva E.R."/>
            <person name="Penin A.A."/>
            <person name="Kondrashov A.S."/>
            <person name="Logacheva M.D."/>
        </authorList>
    </citation>
    <scope>NUCLEOTIDE SEQUENCE [LARGE SCALE GENOMIC DNA]</scope>
</reference>
<dbReference type="Proteomes" id="UP000015453">
    <property type="component" value="Unassembled WGS sequence"/>
</dbReference>
<accession>S8C412</accession>
<dbReference type="InterPro" id="IPR038330">
    <property type="entry name" value="TspO/MBR-related_sf"/>
</dbReference>
<dbReference type="GO" id="GO:0016020">
    <property type="term" value="C:membrane"/>
    <property type="evidence" value="ECO:0007669"/>
    <property type="project" value="UniProtKB-SubCell"/>
</dbReference>
<dbReference type="GO" id="GO:0033013">
    <property type="term" value="P:tetrapyrrole metabolic process"/>
    <property type="evidence" value="ECO:0007669"/>
    <property type="project" value="UniProtKB-ARBA"/>
</dbReference>